<dbReference type="PANTHER" id="PTHR38360:SF1">
    <property type="entry name" value="F12P19.7"/>
    <property type="match status" value="1"/>
</dbReference>
<dbReference type="OrthoDB" id="409848at2759"/>
<accession>A0A6P8DI50</accession>
<name>A0A6P8DI50_PUNGR</name>
<protein>
    <submittedName>
        <fullName evidence="2">Uncharacterized protein LOC116207987 isoform X1</fullName>
    </submittedName>
</protein>
<proteinExistence type="predicted"/>
<gene>
    <name evidence="2" type="primary">LOC116207987</name>
</gene>
<sequence>MMMMTTTQPLHSNSYSNPLLQFLGVAAWACLLFCTLQGQGQGVTAKSPSPAAPANTAISKVEDALNFHIYYGQSFKVIKNALDSMSYLLIQSNSRMAARTKYCTSRIKSFIIPLSNYSVATDSFPVSFFELLGLLGSFKGITTNGSIVSQCVLKLCEEGEIEMINRTEPQQFQQFAANFISSTDEAWACNFAAFLPSGEGAPLQRAEWIKYLGVFTNLEARANQVYTAIKENYMCLTRIAVSKATPVKPTVAWMEYNNGIWSFTKEAFKLKYVEDAGGENIDNSINKNTYNTSNSDDLDELHAILCTVDVVIDETQASDPINYTASTFIKNVAVEDNSCFAFLTNKSLWRYDKRLANTTALALDWSDGAISQPQLVLADLIEALFPTGNYTTTYLRNLSKEEGVVRINPEMCDRDSSTAMQPTIIPCE</sequence>
<dbReference type="AlphaFoldDB" id="A0A6P8DI50"/>
<dbReference type="RefSeq" id="XP_031397002.1">
    <property type="nucleotide sequence ID" value="XM_031541142.1"/>
</dbReference>
<reference evidence="1" key="1">
    <citation type="journal article" date="2020" name="Plant Biotechnol. J.">
        <title>The pomegranate (Punica granatum L.) draft genome dissects genetic divergence between soft- and hard-seeded cultivars.</title>
        <authorList>
            <person name="Luo X."/>
            <person name="Li H."/>
            <person name="Wu Z."/>
            <person name="Yao W."/>
            <person name="Zhao P."/>
            <person name="Cao D."/>
            <person name="Yu H."/>
            <person name="Li K."/>
            <person name="Poudel K."/>
            <person name="Zhao D."/>
            <person name="Zhang F."/>
            <person name="Xia X."/>
            <person name="Chen L."/>
            <person name="Wang Q."/>
            <person name="Jing D."/>
            <person name="Cao S."/>
        </authorList>
    </citation>
    <scope>NUCLEOTIDE SEQUENCE [LARGE SCALE GENOMIC DNA]</scope>
    <source>
        <strain evidence="1">cv. Tunisia</strain>
    </source>
</reference>
<evidence type="ECO:0000313" key="2">
    <source>
        <dbReference type="RefSeq" id="XP_031397002.1"/>
    </source>
</evidence>
<evidence type="ECO:0000313" key="1">
    <source>
        <dbReference type="Proteomes" id="UP000515151"/>
    </source>
</evidence>
<keyword evidence="1" id="KW-1185">Reference proteome</keyword>
<dbReference type="Proteomes" id="UP000515151">
    <property type="component" value="Chromosome 5"/>
</dbReference>
<dbReference type="GeneID" id="116207987"/>
<dbReference type="SUPFAM" id="SSF53807">
    <property type="entry name" value="Helical backbone' metal receptor"/>
    <property type="match status" value="1"/>
</dbReference>
<dbReference type="PANTHER" id="PTHR38360">
    <property type="entry name" value="OS03G0120000 PROTEIN"/>
    <property type="match status" value="1"/>
</dbReference>
<reference evidence="2" key="2">
    <citation type="submission" date="2025-08" db="UniProtKB">
        <authorList>
            <consortium name="RefSeq"/>
        </authorList>
    </citation>
    <scope>IDENTIFICATION</scope>
    <source>
        <tissue evidence="2">Leaf</tissue>
    </source>
</reference>
<organism evidence="1 2">
    <name type="scientific">Punica granatum</name>
    <name type="common">Pomegranate</name>
    <dbReference type="NCBI Taxonomy" id="22663"/>
    <lineage>
        <taxon>Eukaryota</taxon>
        <taxon>Viridiplantae</taxon>
        <taxon>Streptophyta</taxon>
        <taxon>Embryophyta</taxon>
        <taxon>Tracheophyta</taxon>
        <taxon>Spermatophyta</taxon>
        <taxon>Magnoliopsida</taxon>
        <taxon>eudicotyledons</taxon>
        <taxon>Gunneridae</taxon>
        <taxon>Pentapetalae</taxon>
        <taxon>rosids</taxon>
        <taxon>malvids</taxon>
        <taxon>Myrtales</taxon>
        <taxon>Lythraceae</taxon>
        <taxon>Punica</taxon>
    </lineage>
</organism>